<sequence length="124" mass="13773">MIEGKRISKTTIEEKSSEVWSEMYTYNESYSATTTTTSFATDLKRGEIGIGIEIDEKLPRSSNRRAPSTKLTTILSSITVVVEHPSSEISGPNFAIEGRFYADFGYLNVLGHEVPHPLMVVIVD</sequence>
<reference evidence="2" key="1">
    <citation type="journal article" date="2022" name="Mol. Ecol. Resour.">
        <title>The genomes of chicory, endive, great burdock and yacon provide insights into Asteraceae palaeo-polyploidization history and plant inulin production.</title>
        <authorList>
            <person name="Fan W."/>
            <person name="Wang S."/>
            <person name="Wang H."/>
            <person name="Wang A."/>
            <person name="Jiang F."/>
            <person name="Liu H."/>
            <person name="Zhao H."/>
            <person name="Xu D."/>
            <person name="Zhang Y."/>
        </authorList>
    </citation>
    <scope>NUCLEOTIDE SEQUENCE [LARGE SCALE GENOMIC DNA]</scope>
    <source>
        <strain evidence="2">cv. Niubang</strain>
    </source>
</reference>
<name>A0ACB8YHP4_ARCLA</name>
<protein>
    <submittedName>
        <fullName evidence="1">Uncharacterized protein</fullName>
    </submittedName>
</protein>
<keyword evidence="2" id="KW-1185">Reference proteome</keyword>
<reference evidence="1 2" key="2">
    <citation type="journal article" date="2022" name="Mol. Ecol. Resour.">
        <title>The genomes of chicory, endive, great burdock and yacon provide insights into Asteraceae paleo-polyploidization history and plant inulin production.</title>
        <authorList>
            <person name="Fan W."/>
            <person name="Wang S."/>
            <person name="Wang H."/>
            <person name="Wang A."/>
            <person name="Jiang F."/>
            <person name="Liu H."/>
            <person name="Zhao H."/>
            <person name="Xu D."/>
            <person name="Zhang Y."/>
        </authorList>
    </citation>
    <scope>NUCLEOTIDE SEQUENCE [LARGE SCALE GENOMIC DNA]</scope>
    <source>
        <strain evidence="2">cv. Niubang</strain>
    </source>
</reference>
<accession>A0ACB8YHP4</accession>
<evidence type="ECO:0000313" key="1">
    <source>
        <dbReference type="EMBL" id="KAI3684611.1"/>
    </source>
</evidence>
<dbReference type="EMBL" id="CM042058">
    <property type="protein sequence ID" value="KAI3684611.1"/>
    <property type="molecule type" value="Genomic_DNA"/>
</dbReference>
<gene>
    <name evidence="1" type="ORF">L6452_33835</name>
</gene>
<organism evidence="1 2">
    <name type="scientific">Arctium lappa</name>
    <name type="common">Greater burdock</name>
    <name type="synonym">Lappa major</name>
    <dbReference type="NCBI Taxonomy" id="4217"/>
    <lineage>
        <taxon>Eukaryota</taxon>
        <taxon>Viridiplantae</taxon>
        <taxon>Streptophyta</taxon>
        <taxon>Embryophyta</taxon>
        <taxon>Tracheophyta</taxon>
        <taxon>Spermatophyta</taxon>
        <taxon>Magnoliopsida</taxon>
        <taxon>eudicotyledons</taxon>
        <taxon>Gunneridae</taxon>
        <taxon>Pentapetalae</taxon>
        <taxon>asterids</taxon>
        <taxon>campanulids</taxon>
        <taxon>Asterales</taxon>
        <taxon>Asteraceae</taxon>
        <taxon>Carduoideae</taxon>
        <taxon>Cardueae</taxon>
        <taxon>Arctiinae</taxon>
        <taxon>Arctium</taxon>
    </lineage>
</organism>
<proteinExistence type="predicted"/>
<evidence type="ECO:0000313" key="2">
    <source>
        <dbReference type="Proteomes" id="UP001055879"/>
    </source>
</evidence>
<comment type="caution">
    <text evidence="1">The sequence shown here is derived from an EMBL/GenBank/DDBJ whole genome shotgun (WGS) entry which is preliminary data.</text>
</comment>
<dbReference type="Proteomes" id="UP001055879">
    <property type="component" value="Linkage Group LG12"/>
</dbReference>